<dbReference type="RefSeq" id="WP_212495149.1">
    <property type="nucleotide sequence ID" value="NZ_JAFCJH010000066.1"/>
</dbReference>
<evidence type="ECO:0000313" key="2">
    <source>
        <dbReference type="Proteomes" id="UP001315278"/>
    </source>
</evidence>
<reference evidence="2" key="1">
    <citation type="journal article" date="2021" name="ISME J.">
        <title>Evolutionary origin and ecological implication of a unique nif island in free-living Bradyrhizobium lineages.</title>
        <authorList>
            <person name="Tao J."/>
        </authorList>
    </citation>
    <scope>NUCLEOTIDE SEQUENCE [LARGE SCALE GENOMIC DNA]</scope>
    <source>
        <strain evidence="2">SZCCT0434</strain>
    </source>
</reference>
<keyword evidence="2" id="KW-1185">Reference proteome</keyword>
<evidence type="ECO:0008006" key="3">
    <source>
        <dbReference type="Google" id="ProtNLM"/>
    </source>
</evidence>
<gene>
    <name evidence="1" type="ORF">JQ615_36860</name>
</gene>
<dbReference type="EMBL" id="JAFCJH010000066">
    <property type="protein sequence ID" value="MBR0800949.1"/>
    <property type="molecule type" value="Genomic_DNA"/>
</dbReference>
<name>A0ABS5FWL1_9BRAD</name>
<organism evidence="1 2">
    <name type="scientific">Bradyrhizobium jicamae</name>
    <dbReference type="NCBI Taxonomy" id="280332"/>
    <lineage>
        <taxon>Bacteria</taxon>
        <taxon>Pseudomonadati</taxon>
        <taxon>Pseudomonadota</taxon>
        <taxon>Alphaproteobacteria</taxon>
        <taxon>Hyphomicrobiales</taxon>
        <taxon>Nitrobacteraceae</taxon>
        <taxon>Bradyrhizobium</taxon>
    </lineage>
</organism>
<evidence type="ECO:0000313" key="1">
    <source>
        <dbReference type="EMBL" id="MBR0800949.1"/>
    </source>
</evidence>
<accession>A0ABS5FWL1</accession>
<comment type="caution">
    <text evidence="1">The sequence shown here is derived from an EMBL/GenBank/DDBJ whole genome shotgun (WGS) entry which is preliminary data.</text>
</comment>
<protein>
    <recommendedName>
        <fullName evidence="3">DUF892 family protein</fullName>
    </recommendedName>
</protein>
<dbReference type="Proteomes" id="UP001315278">
    <property type="component" value="Unassembled WGS sequence"/>
</dbReference>
<proteinExistence type="predicted"/>
<sequence length="62" mass="6692">MKDIQAHLEKLRIEAAECELISKLATNATKKALFAKLAAHHGTLAEEVERTISGPPAAEPMP</sequence>